<feature type="region of interest" description="Disordered" evidence="5">
    <location>
        <begin position="1"/>
        <end position="29"/>
    </location>
</feature>
<gene>
    <name evidence="6" type="ORF">pdam_00012078</name>
</gene>
<dbReference type="FunFam" id="3.30.1120.90:FF:000001">
    <property type="entry name" value="Nucleosome assembly protein 1-like 1"/>
    <property type="match status" value="1"/>
</dbReference>
<dbReference type="InterPro" id="IPR037231">
    <property type="entry name" value="NAP-like_sf"/>
</dbReference>
<dbReference type="Pfam" id="PF00956">
    <property type="entry name" value="NAP"/>
    <property type="match status" value="1"/>
</dbReference>
<organism evidence="6 7">
    <name type="scientific">Pocillopora damicornis</name>
    <name type="common">Cauliflower coral</name>
    <name type="synonym">Millepora damicornis</name>
    <dbReference type="NCBI Taxonomy" id="46731"/>
    <lineage>
        <taxon>Eukaryota</taxon>
        <taxon>Metazoa</taxon>
        <taxon>Cnidaria</taxon>
        <taxon>Anthozoa</taxon>
        <taxon>Hexacorallia</taxon>
        <taxon>Scleractinia</taxon>
        <taxon>Astrocoeniina</taxon>
        <taxon>Pocilloporidae</taxon>
        <taxon>Pocillopora</taxon>
    </lineage>
</organism>
<dbReference type="FunFam" id="1.20.5.1500:FF:000001">
    <property type="entry name" value="Nucleosome assembly protein 1-like 1"/>
    <property type="match status" value="1"/>
</dbReference>
<proteinExistence type="inferred from homology"/>
<reference evidence="6 7" key="1">
    <citation type="journal article" date="2018" name="Sci. Rep.">
        <title>Comparative analysis of the Pocillopora damicornis genome highlights role of immune system in coral evolution.</title>
        <authorList>
            <person name="Cunning R."/>
            <person name="Bay R.A."/>
            <person name="Gillette P."/>
            <person name="Baker A.C."/>
            <person name="Traylor-Knowles N."/>
        </authorList>
    </citation>
    <scope>NUCLEOTIDE SEQUENCE [LARGE SCALE GENOMIC DNA]</scope>
    <source>
        <strain evidence="6">RSMAS</strain>
        <tissue evidence="6">Whole animal</tissue>
    </source>
</reference>
<feature type="region of interest" description="Disordered" evidence="5">
    <location>
        <begin position="369"/>
        <end position="415"/>
    </location>
</feature>
<evidence type="ECO:0000256" key="3">
    <source>
        <dbReference type="ARBA" id="ARBA00023242"/>
    </source>
</evidence>
<dbReference type="Proteomes" id="UP000275408">
    <property type="component" value="Unassembled WGS sequence"/>
</dbReference>
<dbReference type="SUPFAM" id="SSF143113">
    <property type="entry name" value="NAP-like"/>
    <property type="match status" value="1"/>
</dbReference>
<evidence type="ECO:0000256" key="4">
    <source>
        <dbReference type="RuleBase" id="RU003876"/>
    </source>
</evidence>
<evidence type="ECO:0000256" key="5">
    <source>
        <dbReference type="SAM" id="MobiDB-lite"/>
    </source>
</evidence>
<dbReference type="PANTHER" id="PTHR11875">
    <property type="entry name" value="TESTIS-SPECIFIC Y-ENCODED PROTEIN"/>
    <property type="match status" value="1"/>
</dbReference>
<feature type="compositionally biased region" description="Basic and acidic residues" evidence="5">
    <location>
        <begin position="405"/>
        <end position="415"/>
    </location>
</feature>
<sequence>MNPIMSDPAQEDLSGSEGDQMGSSPPNDTALQLMQNPRLLAALQGGLSRIVGTQSGYIQSLPKPVKRRLKALKNIQVECCKVEGLFYERVHALECEFAEKFKPLFEKRRNIVNGLVEPTDEECQWQSDEEDDENEDKEEKKEEDVTQLTGEVKEKVKIEDEEKLETSELSDDVKGVPEFWLTAMKNVDLLADMIQEHDEPILKHLLDIRVIFTGPDSNVDTTQYPQPTPMGFVLEFHFSPNPYFTNTVLTKSYKMKCEPDEEDPFSFEGPEIISTSGCNIDWKKGKNVTQKVVKKKQKKKGSGGRGQTRFVSKTIKNDSFFNFFSPPEVPEDEADMDEETEALLSADFEIGHFFRERVIPKAVLYFTGEALEDEFEEEEDEGEEDEEGEGDEEEDSDPDYQPPPDGDKPVECKNQ</sequence>
<evidence type="ECO:0000313" key="7">
    <source>
        <dbReference type="Proteomes" id="UP000275408"/>
    </source>
</evidence>
<keyword evidence="3" id="KW-0539">Nucleus</keyword>
<comment type="caution">
    <text evidence="6">The sequence shown here is derived from an EMBL/GenBank/DDBJ whole genome shotgun (WGS) entry which is preliminary data.</text>
</comment>
<name>A0A3M6V1A6_POCDA</name>
<comment type="similarity">
    <text evidence="2 4">Belongs to the nucleosome assembly protein (NAP) family.</text>
</comment>
<feature type="compositionally biased region" description="Acidic residues" evidence="5">
    <location>
        <begin position="120"/>
        <end position="136"/>
    </location>
</feature>
<accession>A0A3M6V1A6</accession>
<feature type="region of interest" description="Disordered" evidence="5">
    <location>
        <begin position="120"/>
        <end position="146"/>
    </location>
</feature>
<keyword evidence="7" id="KW-1185">Reference proteome</keyword>
<dbReference type="Gene3D" id="1.20.5.1500">
    <property type="match status" value="1"/>
</dbReference>
<dbReference type="OrthoDB" id="27325at2759"/>
<evidence type="ECO:0000313" key="6">
    <source>
        <dbReference type="EMBL" id="RMX59692.1"/>
    </source>
</evidence>
<dbReference type="EMBL" id="RCHS01000292">
    <property type="protein sequence ID" value="RMX59692.1"/>
    <property type="molecule type" value="Genomic_DNA"/>
</dbReference>
<dbReference type="AlphaFoldDB" id="A0A3M6V1A6"/>
<dbReference type="STRING" id="46731.A0A3M6V1A6"/>
<dbReference type="GO" id="GO:0005634">
    <property type="term" value="C:nucleus"/>
    <property type="evidence" value="ECO:0007669"/>
    <property type="project" value="UniProtKB-SubCell"/>
</dbReference>
<protein>
    <recommendedName>
        <fullName evidence="8">Nucleosome assembly protein 1-like 1</fullName>
    </recommendedName>
</protein>
<comment type="subcellular location">
    <subcellularLocation>
        <location evidence="1">Nucleus</location>
    </subcellularLocation>
</comment>
<evidence type="ECO:0008006" key="8">
    <source>
        <dbReference type="Google" id="ProtNLM"/>
    </source>
</evidence>
<evidence type="ECO:0000256" key="1">
    <source>
        <dbReference type="ARBA" id="ARBA00004123"/>
    </source>
</evidence>
<dbReference type="Gene3D" id="3.30.1120.90">
    <property type="entry name" value="Nucleosome assembly protein"/>
    <property type="match status" value="1"/>
</dbReference>
<dbReference type="InterPro" id="IPR002164">
    <property type="entry name" value="NAP_family"/>
</dbReference>
<dbReference type="GO" id="GO:0006334">
    <property type="term" value="P:nucleosome assembly"/>
    <property type="evidence" value="ECO:0007669"/>
    <property type="project" value="InterPro"/>
</dbReference>
<evidence type="ECO:0000256" key="2">
    <source>
        <dbReference type="ARBA" id="ARBA00009947"/>
    </source>
</evidence>
<feature type="compositionally biased region" description="Acidic residues" evidence="5">
    <location>
        <begin position="370"/>
        <end position="398"/>
    </location>
</feature>